<reference evidence="1" key="1">
    <citation type="submission" date="2020-11" db="EMBL/GenBank/DDBJ databases">
        <authorList>
            <person name="Tran Van P."/>
        </authorList>
    </citation>
    <scope>NUCLEOTIDE SEQUENCE</scope>
</reference>
<proteinExistence type="predicted"/>
<protein>
    <submittedName>
        <fullName evidence="1">Uncharacterized protein</fullName>
    </submittedName>
</protein>
<dbReference type="AlphaFoldDB" id="A0A7R9D6C9"/>
<sequence>MQQKPRMVRSVPRPSIAYVGQITAYGGMSGEGERMPRWKLVQAPTCTPTHTLTIMVVSPLDKKNIGLVQRLKELFLCWSLLSSQERDELDRQVLSNFSQERMSLYKPLKEALYRWELLQDTQGAPGCEPGTVSFSCDPQLEEEITNIIYTLEVLLKKLRACGSKSKNVSIINIEMCKDVGALTSNDRKSRQPGKSLSKSRAIPAHSVQSYSQLLMANSEFSVELSGYNTD</sequence>
<dbReference type="EMBL" id="OD003501">
    <property type="protein sequence ID" value="CAD7408001.1"/>
    <property type="molecule type" value="Genomic_DNA"/>
</dbReference>
<name>A0A7R9D6C9_TIMPO</name>
<accession>A0A7R9D6C9</accession>
<evidence type="ECO:0000313" key="1">
    <source>
        <dbReference type="EMBL" id="CAD7408001.1"/>
    </source>
</evidence>
<gene>
    <name evidence="1" type="ORF">TPSB3V08_LOCUS6153</name>
</gene>
<organism evidence="1">
    <name type="scientific">Timema poppense</name>
    <name type="common">Walking stick</name>
    <dbReference type="NCBI Taxonomy" id="170557"/>
    <lineage>
        <taxon>Eukaryota</taxon>
        <taxon>Metazoa</taxon>
        <taxon>Ecdysozoa</taxon>
        <taxon>Arthropoda</taxon>
        <taxon>Hexapoda</taxon>
        <taxon>Insecta</taxon>
        <taxon>Pterygota</taxon>
        <taxon>Neoptera</taxon>
        <taxon>Polyneoptera</taxon>
        <taxon>Phasmatodea</taxon>
        <taxon>Timematodea</taxon>
        <taxon>Timematoidea</taxon>
        <taxon>Timematidae</taxon>
        <taxon>Timema</taxon>
    </lineage>
</organism>